<reference evidence="6" key="1">
    <citation type="submission" date="2021-01" db="EMBL/GenBank/DDBJ databases">
        <title>Chromosome-level genome assembly of a human fungal pathogen reveals clustering of transcriptionally co-regulated genes.</title>
        <authorList>
            <person name="Voorhies M."/>
            <person name="Cohen S."/>
            <person name="Shea T.P."/>
            <person name="Petrus S."/>
            <person name="Munoz J.F."/>
            <person name="Poplawski S."/>
            <person name="Goldman W.E."/>
            <person name="Michael T."/>
            <person name="Cuomo C.A."/>
            <person name="Sil A."/>
            <person name="Beyhan S."/>
        </authorList>
    </citation>
    <scope>NUCLEOTIDE SEQUENCE</scope>
    <source>
        <strain evidence="6">WU24</strain>
    </source>
</reference>
<sequence>MANPNPHDMVTLAPDSRETDLELAAIPTLANNDIASSKSAKEFDTDPFLVAFDQHYDAENLLDWRDSRKWMVTDVLSATGFNRSMVSTIMVPALSTIATDLDMSATESAMSLSIYLLASAFGPLVMSPLSEILRFRCDEGGADCVAVFLAGFGASGIYALAGGVMGDIWRPEQRGRGRGLGIYLLISLPSCGVLSRLNPSPNTADELMDSFLGRIIGGFIAERSHWRWIFWSTSAFQAAMTIMSFFCFHKSYCPHILRRRAERLRKETGNNHFHTESQRFDGGRSAARVVMRAITRPLRLLMFHPIIQVSSILRGFHYGILYITLSTFSTPWIFHYHQSLEISGLHYIACSLGELAGSQASARLMDHFYKHRQQGRGFLPVSLIPLMIPRTIAAWSSALI</sequence>
<name>A0A8A1M645_AJECA</name>
<dbReference type="GO" id="GO:0022857">
    <property type="term" value="F:transmembrane transporter activity"/>
    <property type="evidence" value="ECO:0007669"/>
    <property type="project" value="InterPro"/>
</dbReference>
<feature type="transmembrane region" description="Helical" evidence="5">
    <location>
        <begin position="228"/>
        <end position="248"/>
    </location>
</feature>
<evidence type="ECO:0000313" key="7">
    <source>
        <dbReference type="Proteomes" id="UP000663671"/>
    </source>
</evidence>
<dbReference type="OrthoDB" id="6770063at2759"/>
<dbReference type="GO" id="GO:0016020">
    <property type="term" value="C:membrane"/>
    <property type="evidence" value="ECO:0007669"/>
    <property type="project" value="UniProtKB-SubCell"/>
</dbReference>
<evidence type="ECO:0000256" key="1">
    <source>
        <dbReference type="ARBA" id="ARBA00004141"/>
    </source>
</evidence>
<dbReference type="InterPro" id="IPR011701">
    <property type="entry name" value="MFS"/>
</dbReference>
<feature type="transmembrane region" description="Helical" evidence="5">
    <location>
        <begin position="377"/>
        <end position="398"/>
    </location>
</feature>
<organism evidence="6 7">
    <name type="scientific">Ajellomyces capsulatus</name>
    <name type="common">Darling's disease fungus</name>
    <name type="synonym">Histoplasma capsulatum</name>
    <dbReference type="NCBI Taxonomy" id="5037"/>
    <lineage>
        <taxon>Eukaryota</taxon>
        <taxon>Fungi</taxon>
        <taxon>Dikarya</taxon>
        <taxon>Ascomycota</taxon>
        <taxon>Pezizomycotina</taxon>
        <taxon>Eurotiomycetes</taxon>
        <taxon>Eurotiomycetidae</taxon>
        <taxon>Onygenales</taxon>
        <taxon>Ajellomycetaceae</taxon>
        <taxon>Histoplasma</taxon>
    </lineage>
</organism>
<protein>
    <recommendedName>
        <fullName evidence="8">Major facilitator superfamily (MFS) profile domain-containing protein</fullName>
    </recommendedName>
</protein>
<dbReference type="EMBL" id="CP069109">
    <property type="protein sequence ID" value="QSS59657.1"/>
    <property type="molecule type" value="Genomic_DNA"/>
</dbReference>
<dbReference type="SUPFAM" id="SSF103473">
    <property type="entry name" value="MFS general substrate transporter"/>
    <property type="match status" value="1"/>
</dbReference>
<gene>
    <name evidence="6" type="ORF">I7I51_09093</name>
</gene>
<feature type="transmembrane region" description="Helical" evidence="5">
    <location>
        <begin position="180"/>
        <end position="197"/>
    </location>
</feature>
<dbReference type="Gene3D" id="1.20.1250.20">
    <property type="entry name" value="MFS general substrate transporter like domains"/>
    <property type="match status" value="1"/>
</dbReference>
<dbReference type="InterPro" id="IPR036259">
    <property type="entry name" value="MFS_trans_sf"/>
</dbReference>
<evidence type="ECO:0000256" key="5">
    <source>
        <dbReference type="SAM" id="Phobius"/>
    </source>
</evidence>
<keyword evidence="3 5" id="KW-1133">Transmembrane helix</keyword>
<proteinExistence type="predicted"/>
<evidence type="ECO:0000256" key="3">
    <source>
        <dbReference type="ARBA" id="ARBA00022989"/>
    </source>
</evidence>
<evidence type="ECO:0000256" key="2">
    <source>
        <dbReference type="ARBA" id="ARBA00022692"/>
    </source>
</evidence>
<feature type="transmembrane region" description="Helical" evidence="5">
    <location>
        <begin position="112"/>
        <end position="133"/>
    </location>
</feature>
<dbReference type="VEuPathDB" id="FungiDB:I7I51_09093"/>
<keyword evidence="4 5" id="KW-0472">Membrane</keyword>
<dbReference type="PANTHER" id="PTHR23502">
    <property type="entry name" value="MAJOR FACILITATOR SUPERFAMILY"/>
    <property type="match status" value="1"/>
</dbReference>
<evidence type="ECO:0000313" key="6">
    <source>
        <dbReference type="EMBL" id="QSS59657.1"/>
    </source>
</evidence>
<dbReference type="PANTHER" id="PTHR23502:SF60">
    <property type="entry name" value="MAJOR FACILITATOR SUPERFAMILY (MFS) PROFILE DOMAIN-CONTAINING PROTEIN-RELATED"/>
    <property type="match status" value="1"/>
</dbReference>
<keyword evidence="2 5" id="KW-0812">Transmembrane</keyword>
<dbReference type="Gene3D" id="1.20.1720.10">
    <property type="entry name" value="Multidrug resistance protein D"/>
    <property type="match status" value="1"/>
</dbReference>
<dbReference type="AlphaFoldDB" id="A0A8A1M645"/>
<feature type="transmembrane region" description="Helical" evidence="5">
    <location>
        <begin position="145"/>
        <end position="168"/>
    </location>
</feature>
<dbReference type="Proteomes" id="UP000663671">
    <property type="component" value="Chromosome 2"/>
</dbReference>
<comment type="subcellular location">
    <subcellularLocation>
        <location evidence="1">Membrane</location>
        <topology evidence="1">Multi-pass membrane protein</topology>
    </subcellularLocation>
</comment>
<dbReference type="Pfam" id="PF07690">
    <property type="entry name" value="MFS_1"/>
    <property type="match status" value="1"/>
</dbReference>
<evidence type="ECO:0000256" key="4">
    <source>
        <dbReference type="ARBA" id="ARBA00023136"/>
    </source>
</evidence>
<evidence type="ECO:0008006" key="8">
    <source>
        <dbReference type="Google" id="ProtNLM"/>
    </source>
</evidence>
<accession>A0A8A1M645</accession>